<organism evidence="2 3">
    <name type="scientific">Natranaerobius trueperi</name>
    <dbReference type="NCBI Taxonomy" id="759412"/>
    <lineage>
        <taxon>Bacteria</taxon>
        <taxon>Bacillati</taxon>
        <taxon>Bacillota</taxon>
        <taxon>Clostridia</taxon>
        <taxon>Natranaerobiales</taxon>
        <taxon>Natranaerobiaceae</taxon>
        <taxon>Natranaerobius</taxon>
    </lineage>
</organism>
<feature type="domain" description="Alanine racemase N-terminal" evidence="1">
    <location>
        <begin position="42"/>
        <end position="181"/>
    </location>
</feature>
<dbReference type="EMBL" id="NIQC01000017">
    <property type="protein sequence ID" value="OWZ83484.1"/>
    <property type="molecule type" value="Genomic_DNA"/>
</dbReference>
<dbReference type="AlphaFoldDB" id="A0A226BYT0"/>
<dbReference type="GO" id="GO:0036088">
    <property type="term" value="P:D-serine catabolic process"/>
    <property type="evidence" value="ECO:0007669"/>
    <property type="project" value="TreeGrafter"/>
</dbReference>
<dbReference type="PANTHER" id="PTHR28004">
    <property type="entry name" value="ZGC:162816-RELATED"/>
    <property type="match status" value="1"/>
</dbReference>
<gene>
    <name evidence="2" type="ORF">CDO51_08270</name>
</gene>
<protein>
    <recommendedName>
        <fullName evidence="1">Alanine racemase N-terminal domain-containing protein</fullName>
    </recommendedName>
</protein>
<dbReference type="PANTHER" id="PTHR28004:SF2">
    <property type="entry name" value="D-SERINE DEHYDRATASE"/>
    <property type="match status" value="1"/>
</dbReference>
<dbReference type="GO" id="GO:0008721">
    <property type="term" value="F:D-serine ammonia-lyase activity"/>
    <property type="evidence" value="ECO:0007669"/>
    <property type="project" value="TreeGrafter"/>
</dbReference>
<dbReference type="Pfam" id="PF01168">
    <property type="entry name" value="Ala_racemase_N"/>
    <property type="match status" value="1"/>
</dbReference>
<comment type="caution">
    <text evidence="2">The sequence shown here is derived from an EMBL/GenBank/DDBJ whole genome shotgun (WGS) entry which is preliminary data.</text>
</comment>
<reference evidence="2 3" key="1">
    <citation type="submission" date="2017-06" db="EMBL/GenBank/DDBJ databases">
        <title>Draft Genome Sequence of Natranaerobius trueperi halophilic, alkalithermophilic bacteria from soda lakes.</title>
        <authorList>
            <person name="Zhao B."/>
        </authorList>
    </citation>
    <scope>NUCLEOTIDE SEQUENCE [LARGE SCALE GENOMIC DNA]</scope>
    <source>
        <strain evidence="2 3">DSM 18760</strain>
    </source>
</reference>
<sequence>MYCIFTRRSRNLIKKWIKDVFIAYQILGPNNLKYLKNIIDYYENANITIAVDSYVGGYKLQQIAESLKKEVKYLIEVDTGLKRGGVSSGEKTLNLIKKLNAFHNLKFAGIFTPAGHVYGFGAEKVKEFGCQEGKLMSETVVLIRNKTSYEDFKVSVGSTPTVWYSAKYPHINEIRPGNYVFYQQYNRKIPG</sequence>
<keyword evidence="3" id="KW-1185">Reference proteome</keyword>
<dbReference type="Proteomes" id="UP000214588">
    <property type="component" value="Unassembled WGS sequence"/>
</dbReference>
<dbReference type="Gene3D" id="3.20.20.10">
    <property type="entry name" value="Alanine racemase"/>
    <property type="match status" value="1"/>
</dbReference>
<accession>A0A226BYT0</accession>
<evidence type="ECO:0000259" key="1">
    <source>
        <dbReference type="Pfam" id="PF01168"/>
    </source>
</evidence>
<dbReference type="InterPro" id="IPR029066">
    <property type="entry name" value="PLP-binding_barrel"/>
</dbReference>
<evidence type="ECO:0000313" key="2">
    <source>
        <dbReference type="EMBL" id="OWZ83484.1"/>
    </source>
</evidence>
<evidence type="ECO:0000313" key="3">
    <source>
        <dbReference type="Proteomes" id="UP000214588"/>
    </source>
</evidence>
<dbReference type="InterPro" id="IPR001608">
    <property type="entry name" value="Ala_racemase_N"/>
</dbReference>
<name>A0A226BYT0_9FIRM</name>
<proteinExistence type="predicted"/>
<dbReference type="SUPFAM" id="SSF51419">
    <property type="entry name" value="PLP-binding barrel"/>
    <property type="match status" value="1"/>
</dbReference>
<dbReference type="InterPro" id="IPR051466">
    <property type="entry name" value="D-amino_acid_metab_enzyme"/>
</dbReference>